<sequence>MKTVILGILFLSSFIYTGCSQDIEAANEIKLSDIFAVNGCTSPLSDNYDPNATENDGTCAPTDCSKCDFFVAVSNESFGFDGEELGVKPGDIICLDGSRTYTRPIAFKNIQGTAENPVLITNCNGQAKVDLPGRAYAISTNNCQFFRITGAGDPDVEYGISISNVSSKGLDLNNLSSNFEIDRLEISKIGFAGIMAKTDPTCDDATTRGNFTMRDVSIHHNYVHDTDGEGFYIGNSFYANGRNLECGKRLPHDIVDIKVYSNIFRNTGWEALQVGCAIQGAEIYNNDIENFGMANKNGQRNGIQIGEGTGGLCYNNRIVNGNGNGMNVLGYGDNIIFNNLIVDAKRNGVFCDERYSPGDGFKFYNNTIVNPGIDGIKILSKNLSNKIYNNIIVNPGFFDEYENDNKSTEGEDAYVNHRPNTEVKSNYFTRNIEDLKFINANQKNFDLSAQSPAIDSGRNITSYDIIYDLLGRNRSSGDGIDIGAFESQ</sequence>
<dbReference type="EMBL" id="JAEQBW010000008">
    <property type="protein sequence ID" value="MBK6266526.1"/>
    <property type="molecule type" value="Genomic_DNA"/>
</dbReference>
<comment type="caution">
    <text evidence="2">The sequence shown here is derived from an EMBL/GenBank/DDBJ whole genome shotgun (WGS) entry which is preliminary data.</text>
</comment>
<gene>
    <name evidence="2" type="ORF">JKA74_15885</name>
</gene>
<dbReference type="SUPFAM" id="SSF51126">
    <property type="entry name" value="Pectin lyase-like"/>
    <property type="match status" value="1"/>
</dbReference>
<evidence type="ECO:0000313" key="2">
    <source>
        <dbReference type="EMBL" id="MBK6266526.1"/>
    </source>
</evidence>
<dbReference type="SMART" id="SM00710">
    <property type="entry name" value="PbH1"/>
    <property type="match status" value="6"/>
</dbReference>
<dbReference type="Pfam" id="PF13229">
    <property type="entry name" value="Beta_helix"/>
    <property type="match status" value="1"/>
</dbReference>
<protein>
    <submittedName>
        <fullName evidence="2">Right-handed parallel beta-helix repeat-containing protein</fullName>
    </submittedName>
</protein>
<name>A0A934X123_9BACT</name>
<dbReference type="AlphaFoldDB" id="A0A934X123"/>
<feature type="domain" description="Right handed beta helix" evidence="1">
    <location>
        <begin position="259"/>
        <end position="392"/>
    </location>
</feature>
<dbReference type="InterPro" id="IPR011050">
    <property type="entry name" value="Pectin_lyase_fold/virulence"/>
</dbReference>
<dbReference type="Proteomes" id="UP000611723">
    <property type="component" value="Unassembled WGS sequence"/>
</dbReference>
<dbReference type="InterPro" id="IPR039448">
    <property type="entry name" value="Beta_helix"/>
</dbReference>
<evidence type="ECO:0000313" key="3">
    <source>
        <dbReference type="Proteomes" id="UP000611723"/>
    </source>
</evidence>
<dbReference type="InterPro" id="IPR059226">
    <property type="entry name" value="Choice_anch_Q_dom"/>
</dbReference>
<dbReference type="InterPro" id="IPR012334">
    <property type="entry name" value="Pectin_lyas_fold"/>
</dbReference>
<reference evidence="2" key="1">
    <citation type="submission" date="2021-01" db="EMBL/GenBank/DDBJ databases">
        <title>Marivirga aurantiaca sp. nov., isolated from intertidal surface sediments.</title>
        <authorList>
            <person name="Zhang M."/>
        </authorList>
    </citation>
    <scope>NUCLEOTIDE SEQUENCE</scope>
    <source>
        <strain evidence="2">S37H4</strain>
    </source>
</reference>
<evidence type="ECO:0000259" key="1">
    <source>
        <dbReference type="Pfam" id="PF13229"/>
    </source>
</evidence>
<dbReference type="InterPro" id="IPR006626">
    <property type="entry name" value="PbH1"/>
</dbReference>
<accession>A0A934X123</accession>
<keyword evidence="3" id="KW-1185">Reference proteome</keyword>
<proteinExistence type="predicted"/>
<organism evidence="2 3">
    <name type="scientific">Marivirga aurantiaca</name>
    <dbReference type="NCBI Taxonomy" id="2802615"/>
    <lineage>
        <taxon>Bacteria</taxon>
        <taxon>Pseudomonadati</taxon>
        <taxon>Bacteroidota</taxon>
        <taxon>Cytophagia</taxon>
        <taxon>Cytophagales</taxon>
        <taxon>Marivirgaceae</taxon>
        <taxon>Marivirga</taxon>
    </lineage>
</organism>
<dbReference type="RefSeq" id="WP_201432207.1">
    <property type="nucleotide sequence ID" value="NZ_JAEQBW010000008.1"/>
</dbReference>
<dbReference type="Gene3D" id="2.160.20.10">
    <property type="entry name" value="Single-stranded right-handed beta-helix, Pectin lyase-like"/>
    <property type="match status" value="1"/>
</dbReference>
<dbReference type="NCBIfam" id="NF041518">
    <property type="entry name" value="choice_anch_Q"/>
    <property type="match status" value="1"/>
</dbReference>